<feature type="coiled-coil region" evidence="3">
    <location>
        <begin position="132"/>
        <end position="159"/>
    </location>
</feature>
<proteinExistence type="inferred from homology"/>
<accession>A0ABD3J6V0</accession>
<evidence type="ECO:0008006" key="7">
    <source>
        <dbReference type="Google" id="ProtNLM"/>
    </source>
</evidence>
<dbReference type="EMBL" id="JBJKBG010000009">
    <property type="protein sequence ID" value="KAL3723526.1"/>
    <property type="molecule type" value="Genomic_DNA"/>
</dbReference>
<dbReference type="Proteomes" id="UP001634007">
    <property type="component" value="Unassembled WGS sequence"/>
</dbReference>
<organism evidence="5 6">
    <name type="scientific">Eucalyptus globulus</name>
    <name type="common">Tasmanian blue gum</name>
    <dbReference type="NCBI Taxonomy" id="34317"/>
    <lineage>
        <taxon>Eukaryota</taxon>
        <taxon>Viridiplantae</taxon>
        <taxon>Streptophyta</taxon>
        <taxon>Embryophyta</taxon>
        <taxon>Tracheophyta</taxon>
        <taxon>Spermatophyta</taxon>
        <taxon>Magnoliopsida</taxon>
        <taxon>eudicotyledons</taxon>
        <taxon>Gunneridae</taxon>
        <taxon>Pentapetalae</taxon>
        <taxon>rosids</taxon>
        <taxon>malvids</taxon>
        <taxon>Myrtales</taxon>
        <taxon>Myrtaceae</taxon>
        <taxon>Myrtoideae</taxon>
        <taxon>Eucalypteae</taxon>
        <taxon>Eucalyptus</taxon>
    </lineage>
</organism>
<name>A0ABD3J6V0_EUCGL</name>
<dbReference type="AlphaFoldDB" id="A0ABD3J6V0"/>
<feature type="chain" id="PRO_5044749074" description="GDSL esterase/lipase 1-like" evidence="4">
    <location>
        <begin position="30"/>
        <end position="371"/>
    </location>
</feature>
<evidence type="ECO:0000313" key="5">
    <source>
        <dbReference type="EMBL" id="KAL3723526.1"/>
    </source>
</evidence>
<dbReference type="Pfam" id="PF00657">
    <property type="entry name" value="Lipase_GDSL"/>
    <property type="match status" value="1"/>
</dbReference>
<dbReference type="PANTHER" id="PTHR45966">
    <property type="entry name" value="GDSL-LIKE LIPASE/ACYLHYDROLASE"/>
    <property type="match status" value="1"/>
</dbReference>
<feature type="signal peptide" evidence="4">
    <location>
        <begin position="1"/>
        <end position="29"/>
    </location>
</feature>
<keyword evidence="2 4" id="KW-0732">Signal</keyword>
<dbReference type="PANTHER" id="PTHR45966:SF1">
    <property type="entry name" value="GDSL ESTERASE_LIPASE 1-RELATED"/>
    <property type="match status" value="1"/>
</dbReference>
<keyword evidence="6" id="KW-1185">Reference proteome</keyword>
<reference evidence="5 6" key="1">
    <citation type="submission" date="2024-11" db="EMBL/GenBank/DDBJ databases">
        <title>Chromosome-level genome assembly of Eucalyptus globulus Labill. provides insights into its genome evolution.</title>
        <authorList>
            <person name="Li X."/>
        </authorList>
    </citation>
    <scope>NUCLEOTIDE SEQUENCE [LARGE SCALE GENOMIC DNA]</scope>
    <source>
        <strain evidence="5">CL2024</strain>
        <tissue evidence="5">Fresh tender leaves</tissue>
    </source>
</reference>
<evidence type="ECO:0000313" key="6">
    <source>
        <dbReference type="Proteomes" id="UP001634007"/>
    </source>
</evidence>
<comment type="caution">
    <text evidence="5">The sequence shown here is derived from an EMBL/GenBank/DDBJ whole genome shotgun (WGS) entry which is preliminary data.</text>
</comment>
<dbReference type="Gene3D" id="3.40.50.1110">
    <property type="entry name" value="SGNH hydrolase"/>
    <property type="match status" value="1"/>
</dbReference>
<evidence type="ECO:0000256" key="4">
    <source>
        <dbReference type="SAM" id="SignalP"/>
    </source>
</evidence>
<keyword evidence="3" id="KW-0175">Coiled coil</keyword>
<dbReference type="CDD" id="cd01837">
    <property type="entry name" value="SGNH_plant_lipase_like"/>
    <property type="match status" value="1"/>
</dbReference>
<evidence type="ECO:0000256" key="1">
    <source>
        <dbReference type="ARBA" id="ARBA00008668"/>
    </source>
</evidence>
<evidence type="ECO:0000256" key="2">
    <source>
        <dbReference type="ARBA" id="ARBA00022729"/>
    </source>
</evidence>
<evidence type="ECO:0000256" key="3">
    <source>
        <dbReference type="SAM" id="Coils"/>
    </source>
</evidence>
<dbReference type="InterPro" id="IPR044552">
    <property type="entry name" value="GLIP1-5/GLL25"/>
</dbReference>
<sequence length="371" mass="41169">MQHSIIMSTPTLHIILFIVLASLFISTRGDDQSRKDVALFIFGDSVNDVGTNNYINTTADFRANFPPYGETFFRHPTGRFSNGRLIVDFIAEYANLPLIPPYLQMKDDEFMGGANFASAGAGALGDTYEGFVVDLKMQLKQLEQLEKKLEKEMGSERAKKIIKEGVYLISIGSSEYALPFFSNPTLFQSISMEDYVGMVIGNITTVLKGIYEVGGRKFAMIGIGQLGCVPIMRPAENGSCSGEANKLAQLHNVALTSILAKLEAQLQGFEYSYFDYYTSGSERIQYPSKYGFKEAETACCGSGPYRANSSCGGQRGEKEFSLCHDPENYVFFDSDHASERANRQFAQLMWNGSLSIIRPRNLKALFKHEGA</sequence>
<dbReference type="InterPro" id="IPR001087">
    <property type="entry name" value="GDSL"/>
</dbReference>
<dbReference type="InterPro" id="IPR035669">
    <property type="entry name" value="SGNH_plant_lipase-like"/>
</dbReference>
<dbReference type="InterPro" id="IPR036514">
    <property type="entry name" value="SGNH_hydro_sf"/>
</dbReference>
<comment type="similarity">
    <text evidence="1">Belongs to the 'GDSL' lipolytic enzyme family.</text>
</comment>
<gene>
    <name evidence="5" type="ORF">ACJRO7_035671</name>
</gene>
<protein>
    <recommendedName>
        <fullName evidence="7">GDSL esterase/lipase 1-like</fullName>
    </recommendedName>
</protein>